<dbReference type="GO" id="GO:0005789">
    <property type="term" value="C:endoplasmic reticulum membrane"/>
    <property type="evidence" value="ECO:0007669"/>
    <property type="project" value="UniProtKB-SubCell"/>
</dbReference>
<feature type="domain" description="Glycosyl transferase 64" evidence="6">
    <location>
        <begin position="8"/>
        <end position="52"/>
    </location>
</feature>
<dbReference type="InterPro" id="IPR015338">
    <property type="entry name" value="GT64_dom"/>
</dbReference>
<dbReference type="GO" id="GO:1901135">
    <property type="term" value="P:carbohydrate derivative metabolic process"/>
    <property type="evidence" value="ECO:0007669"/>
    <property type="project" value="UniProtKB-ARBA"/>
</dbReference>
<keyword evidence="3" id="KW-0808">Transferase</keyword>
<evidence type="ECO:0000313" key="7">
    <source>
        <dbReference type="EMBL" id="EDW33664.1"/>
    </source>
</evidence>
<sequence>MCRCNNYCSCELSMVLTGAAFLHKYYMYLYTYHLPQAIREKVDEFMNCEDIVHELPRLTHHPAGRRQVFGYTPLLNTQYRAESVLFKTRIPHDKQKCFKYI</sequence>
<dbReference type="eggNOG" id="KOG2264">
    <property type="taxonomic scope" value="Eukaryota"/>
</dbReference>
<dbReference type="InterPro" id="IPR004263">
    <property type="entry name" value="Exostosin"/>
</dbReference>
<dbReference type="GO" id="GO:0016757">
    <property type="term" value="F:glycosyltransferase activity"/>
    <property type="evidence" value="ECO:0007669"/>
    <property type="project" value="InterPro"/>
</dbReference>
<evidence type="ECO:0000256" key="3">
    <source>
        <dbReference type="ARBA" id="ARBA00022679"/>
    </source>
</evidence>
<keyword evidence="4" id="KW-0472">Membrane</keyword>
<keyword evidence="5" id="KW-1015">Disulfide bond</keyword>
<evidence type="ECO:0000256" key="2">
    <source>
        <dbReference type="ARBA" id="ARBA00010271"/>
    </source>
</evidence>
<dbReference type="HOGENOM" id="CLU_2294543_0_0_1"/>
<accession>B4H728</accession>
<dbReference type="EMBL" id="CH479216">
    <property type="protein sequence ID" value="EDW33664.1"/>
    <property type="molecule type" value="Genomic_DNA"/>
</dbReference>
<evidence type="ECO:0000256" key="5">
    <source>
        <dbReference type="ARBA" id="ARBA00023157"/>
    </source>
</evidence>
<dbReference type="Gene3D" id="3.90.550.10">
    <property type="entry name" value="Spore Coat Polysaccharide Biosynthesis Protein SpsA, Chain A"/>
    <property type="match status" value="1"/>
</dbReference>
<keyword evidence="8" id="KW-1185">Reference proteome</keyword>
<protein>
    <submittedName>
        <fullName evidence="7">GL11871</fullName>
    </submittedName>
</protein>
<dbReference type="AlphaFoldDB" id="B4H728"/>
<evidence type="ECO:0000259" key="6">
    <source>
        <dbReference type="Pfam" id="PF09258"/>
    </source>
</evidence>
<gene>
    <name evidence="7" type="primary">Dper\GL11871</name>
    <name evidence="7" type="ORF">Dper_GL11871</name>
</gene>
<proteinExistence type="inferred from homology"/>
<dbReference type="Pfam" id="PF09258">
    <property type="entry name" value="Glyco_transf_64"/>
    <property type="match status" value="1"/>
</dbReference>
<evidence type="ECO:0000313" key="8">
    <source>
        <dbReference type="Proteomes" id="UP000008744"/>
    </source>
</evidence>
<evidence type="ECO:0000256" key="4">
    <source>
        <dbReference type="ARBA" id="ARBA00023136"/>
    </source>
</evidence>
<organism evidence="8">
    <name type="scientific">Drosophila persimilis</name>
    <name type="common">Fruit fly</name>
    <dbReference type="NCBI Taxonomy" id="7234"/>
    <lineage>
        <taxon>Eukaryota</taxon>
        <taxon>Metazoa</taxon>
        <taxon>Ecdysozoa</taxon>
        <taxon>Arthropoda</taxon>
        <taxon>Hexapoda</taxon>
        <taxon>Insecta</taxon>
        <taxon>Pterygota</taxon>
        <taxon>Neoptera</taxon>
        <taxon>Endopterygota</taxon>
        <taxon>Diptera</taxon>
        <taxon>Brachycera</taxon>
        <taxon>Muscomorpha</taxon>
        <taxon>Ephydroidea</taxon>
        <taxon>Drosophilidae</taxon>
        <taxon>Drosophila</taxon>
        <taxon>Sophophora</taxon>
    </lineage>
</organism>
<dbReference type="InterPro" id="IPR029044">
    <property type="entry name" value="Nucleotide-diphossugar_trans"/>
</dbReference>
<dbReference type="OrthoDB" id="5954868at2759"/>
<dbReference type="PANTHER" id="PTHR48261">
    <property type="entry name" value="ACETYLGLUCOSAMINYLTRANSFERASE"/>
    <property type="match status" value="1"/>
</dbReference>
<comment type="subcellular location">
    <subcellularLocation>
        <location evidence="1">Endoplasmic reticulum membrane</location>
        <topology evidence="1">Single-pass type II membrane protein</topology>
    </subcellularLocation>
</comment>
<reference evidence="7 8" key="1">
    <citation type="journal article" date="2007" name="Nature">
        <title>Evolution of genes and genomes on the Drosophila phylogeny.</title>
        <authorList>
            <consortium name="Drosophila 12 Genomes Consortium"/>
            <person name="Clark A.G."/>
            <person name="Eisen M.B."/>
            <person name="Smith D.R."/>
            <person name="Bergman C.M."/>
            <person name="Oliver B."/>
            <person name="Markow T.A."/>
            <person name="Kaufman T.C."/>
            <person name="Kellis M."/>
            <person name="Gelbart W."/>
            <person name="Iyer V.N."/>
            <person name="Pollard D.A."/>
            <person name="Sackton T.B."/>
            <person name="Larracuente A.M."/>
            <person name="Singh N.D."/>
            <person name="Abad J.P."/>
            <person name="Abt D.N."/>
            <person name="Adryan B."/>
            <person name="Aguade M."/>
            <person name="Akashi H."/>
            <person name="Anderson W.W."/>
            <person name="Aquadro C.F."/>
            <person name="Ardell D.H."/>
            <person name="Arguello R."/>
            <person name="Artieri C.G."/>
            <person name="Barbash D.A."/>
            <person name="Barker D."/>
            <person name="Barsanti P."/>
            <person name="Batterham P."/>
            <person name="Batzoglou S."/>
            <person name="Begun D."/>
            <person name="Bhutkar A."/>
            <person name="Blanco E."/>
            <person name="Bosak S.A."/>
            <person name="Bradley R.K."/>
            <person name="Brand A.D."/>
            <person name="Brent M.R."/>
            <person name="Brooks A.N."/>
            <person name="Brown R.H."/>
            <person name="Butlin R.K."/>
            <person name="Caggese C."/>
            <person name="Calvi B.R."/>
            <person name="Bernardo de Carvalho A."/>
            <person name="Caspi A."/>
            <person name="Castrezana S."/>
            <person name="Celniker S.E."/>
            <person name="Chang J.L."/>
            <person name="Chapple C."/>
            <person name="Chatterji S."/>
            <person name="Chinwalla A."/>
            <person name="Civetta A."/>
            <person name="Clifton S.W."/>
            <person name="Comeron J.M."/>
            <person name="Costello J.C."/>
            <person name="Coyne J.A."/>
            <person name="Daub J."/>
            <person name="David R.G."/>
            <person name="Delcher A.L."/>
            <person name="Delehaunty K."/>
            <person name="Do C.B."/>
            <person name="Ebling H."/>
            <person name="Edwards K."/>
            <person name="Eickbush T."/>
            <person name="Evans J.D."/>
            <person name="Filipski A."/>
            <person name="Findeiss S."/>
            <person name="Freyhult E."/>
            <person name="Fulton L."/>
            <person name="Fulton R."/>
            <person name="Garcia A.C."/>
            <person name="Gardiner A."/>
            <person name="Garfield D.A."/>
            <person name="Garvin B.E."/>
            <person name="Gibson G."/>
            <person name="Gilbert D."/>
            <person name="Gnerre S."/>
            <person name="Godfrey J."/>
            <person name="Good R."/>
            <person name="Gotea V."/>
            <person name="Gravely B."/>
            <person name="Greenberg A.J."/>
            <person name="Griffiths-Jones S."/>
            <person name="Gross S."/>
            <person name="Guigo R."/>
            <person name="Gustafson E.A."/>
            <person name="Haerty W."/>
            <person name="Hahn M.W."/>
            <person name="Halligan D.L."/>
            <person name="Halpern A.L."/>
            <person name="Halter G.M."/>
            <person name="Han M.V."/>
            <person name="Heger A."/>
            <person name="Hillier L."/>
            <person name="Hinrichs A.S."/>
            <person name="Holmes I."/>
            <person name="Hoskins R.A."/>
            <person name="Hubisz M.J."/>
            <person name="Hultmark D."/>
            <person name="Huntley M.A."/>
            <person name="Jaffe D.B."/>
            <person name="Jagadeeshan S."/>
            <person name="Jeck W.R."/>
            <person name="Johnson J."/>
            <person name="Jones C.D."/>
            <person name="Jordan W.C."/>
            <person name="Karpen G.H."/>
            <person name="Kataoka E."/>
            <person name="Keightley P.D."/>
            <person name="Kheradpour P."/>
            <person name="Kirkness E.F."/>
            <person name="Koerich L.B."/>
            <person name="Kristiansen K."/>
            <person name="Kudrna D."/>
            <person name="Kulathinal R.J."/>
            <person name="Kumar S."/>
            <person name="Kwok R."/>
            <person name="Lander E."/>
            <person name="Langley C.H."/>
            <person name="Lapoint R."/>
            <person name="Lazzaro B.P."/>
            <person name="Lee S.J."/>
            <person name="Levesque L."/>
            <person name="Li R."/>
            <person name="Lin C.F."/>
            <person name="Lin M.F."/>
            <person name="Lindblad-Toh K."/>
            <person name="Llopart A."/>
            <person name="Long M."/>
            <person name="Low L."/>
            <person name="Lozovsky E."/>
            <person name="Lu J."/>
            <person name="Luo M."/>
            <person name="Machado C.A."/>
            <person name="Makalowski W."/>
            <person name="Marzo M."/>
            <person name="Matsuda M."/>
            <person name="Matzkin L."/>
            <person name="McAllister B."/>
            <person name="McBride C.S."/>
            <person name="McKernan B."/>
            <person name="McKernan K."/>
            <person name="Mendez-Lago M."/>
            <person name="Minx P."/>
            <person name="Mollenhauer M.U."/>
            <person name="Montooth K."/>
            <person name="Mount S.M."/>
            <person name="Mu X."/>
            <person name="Myers E."/>
            <person name="Negre B."/>
            <person name="Newfeld S."/>
            <person name="Nielsen R."/>
            <person name="Noor M.A."/>
            <person name="O'Grady P."/>
            <person name="Pachter L."/>
            <person name="Papaceit M."/>
            <person name="Parisi M.J."/>
            <person name="Parisi M."/>
            <person name="Parts L."/>
            <person name="Pedersen J.S."/>
            <person name="Pesole G."/>
            <person name="Phillippy A.M."/>
            <person name="Ponting C.P."/>
            <person name="Pop M."/>
            <person name="Porcelli D."/>
            <person name="Powell J.R."/>
            <person name="Prohaska S."/>
            <person name="Pruitt K."/>
            <person name="Puig M."/>
            <person name="Quesneville H."/>
            <person name="Ram K.R."/>
            <person name="Rand D."/>
            <person name="Rasmussen M.D."/>
            <person name="Reed L.K."/>
            <person name="Reenan R."/>
            <person name="Reily A."/>
            <person name="Remington K.A."/>
            <person name="Rieger T.T."/>
            <person name="Ritchie M.G."/>
            <person name="Robin C."/>
            <person name="Rogers Y.H."/>
            <person name="Rohde C."/>
            <person name="Rozas J."/>
            <person name="Rubenfield M.J."/>
            <person name="Ruiz A."/>
            <person name="Russo S."/>
            <person name="Salzberg S.L."/>
            <person name="Sanchez-Gracia A."/>
            <person name="Saranga D.J."/>
            <person name="Sato H."/>
            <person name="Schaeffer S.W."/>
            <person name="Schatz M.C."/>
            <person name="Schlenke T."/>
            <person name="Schwartz R."/>
            <person name="Segarra C."/>
            <person name="Singh R.S."/>
            <person name="Sirot L."/>
            <person name="Sirota M."/>
            <person name="Sisneros N.B."/>
            <person name="Smith C.D."/>
            <person name="Smith T.F."/>
            <person name="Spieth J."/>
            <person name="Stage D.E."/>
            <person name="Stark A."/>
            <person name="Stephan W."/>
            <person name="Strausberg R.L."/>
            <person name="Strempel S."/>
            <person name="Sturgill D."/>
            <person name="Sutton G."/>
            <person name="Sutton G.G."/>
            <person name="Tao W."/>
            <person name="Teichmann S."/>
            <person name="Tobari Y.N."/>
            <person name="Tomimura Y."/>
            <person name="Tsolas J.M."/>
            <person name="Valente V.L."/>
            <person name="Venter E."/>
            <person name="Venter J.C."/>
            <person name="Vicario S."/>
            <person name="Vieira F.G."/>
            <person name="Vilella A.J."/>
            <person name="Villasante A."/>
            <person name="Walenz B."/>
            <person name="Wang J."/>
            <person name="Wasserman M."/>
            <person name="Watts T."/>
            <person name="Wilson D."/>
            <person name="Wilson R.K."/>
            <person name="Wing R.A."/>
            <person name="Wolfner M.F."/>
            <person name="Wong A."/>
            <person name="Wong G.K."/>
            <person name="Wu C.I."/>
            <person name="Wu G."/>
            <person name="Yamamoto D."/>
            <person name="Yang H.P."/>
            <person name="Yang S.P."/>
            <person name="Yorke J.A."/>
            <person name="Yoshida K."/>
            <person name="Zdobnov E."/>
            <person name="Zhang P."/>
            <person name="Zhang Y."/>
            <person name="Zimin A.V."/>
            <person name="Baldwin J."/>
            <person name="Abdouelleil A."/>
            <person name="Abdulkadir J."/>
            <person name="Abebe A."/>
            <person name="Abera B."/>
            <person name="Abreu J."/>
            <person name="Acer S.C."/>
            <person name="Aftuck L."/>
            <person name="Alexander A."/>
            <person name="An P."/>
            <person name="Anderson E."/>
            <person name="Anderson S."/>
            <person name="Arachi H."/>
            <person name="Azer M."/>
            <person name="Bachantsang P."/>
            <person name="Barry A."/>
            <person name="Bayul T."/>
            <person name="Berlin A."/>
            <person name="Bessette D."/>
            <person name="Bloom T."/>
            <person name="Blye J."/>
            <person name="Boguslavskiy L."/>
            <person name="Bonnet C."/>
            <person name="Boukhgalter B."/>
            <person name="Bourzgui I."/>
            <person name="Brown A."/>
            <person name="Cahill P."/>
            <person name="Channer S."/>
            <person name="Cheshatsang Y."/>
            <person name="Chuda L."/>
            <person name="Citroen M."/>
            <person name="Collymore A."/>
            <person name="Cooke P."/>
            <person name="Costello M."/>
            <person name="D'Aco K."/>
            <person name="Daza R."/>
            <person name="De Haan G."/>
            <person name="DeGray S."/>
            <person name="DeMaso C."/>
            <person name="Dhargay N."/>
            <person name="Dooley K."/>
            <person name="Dooley E."/>
            <person name="Doricent M."/>
            <person name="Dorje P."/>
            <person name="Dorjee K."/>
            <person name="Dupes A."/>
            <person name="Elong R."/>
            <person name="Falk J."/>
            <person name="Farina A."/>
            <person name="Faro S."/>
            <person name="Ferguson D."/>
            <person name="Fisher S."/>
            <person name="Foley C.D."/>
            <person name="Franke A."/>
            <person name="Friedrich D."/>
            <person name="Gadbois L."/>
            <person name="Gearin G."/>
            <person name="Gearin C.R."/>
            <person name="Giannoukos G."/>
            <person name="Goode T."/>
            <person name="Graham J."/>
            <person name="Grandbois E."/>
            <person name="Grewal S."/>
            <person name="Gyaltsen K."/>
            <person name="Hafez N."/>
            <person name="Hagos B."/>
            <person name="Hall J."/>
            <person name="Henson C."/>
            <person name="Hollinger A."/>
            <person name="Honan T."/>
            <person name="Huard M.D."/>
            <person name="Hughes L."/>
            <person name="Hurhula B."/>
            <person name="Husby M.E."/>
            <person name="Kamat A."/>
            <person name="Kanga B."/>
            <person name="Kashin S."/>
            <person name="Khazanovich D."/>
            <person name="Kisner P."/>
            <person name="Lance K."/>
            <person name="Lara M."/>
            <person name="Lee W."/>
            <person name="Lennon N."/>
            <person name="Letendre F."/>
            <person name="LeVine R."/>
            <person name="Lipovsky A."/>
            <person name="Liu X."/>
            <person name="Liu J."/>
            <person name="Liu S."/>
            <person name="Lokyitsang T."/>
            <person name="Lokyitsang Y."/>
            <person name="Lubonja R."/>
            <person name="Lui A."/>
            <person name="MacDonald P."/>
            <person name="Magnisalis V."/>
            <person name="Maru K."/>
            <person name="Matthews C."/>
            <person name="McCusker W."/>
            <person name="McDonough S."/>
            <person name="Mehta T."/>
            <person name="Meldrim J."/>
            <person name="Meneus L."/>
            <person name="Mihai O."/>
            <person name="Mihalev A."/>
            <person name="Mihova T."/>
            <person name="Mittelman R."/>
            <person name="Mlenga V."/>
            <person name="Montmayeur A."/>
            <person name="Mulrain L."/>
            <person name="Navidi A."/>
            <person name="Naylor J."/>
            <person name="Negash T."/>
            <person name="Nguyen T."/>
            <person name="Nguyen N."/>
            <person name="Nicol R."/>
            <person name="Norbu C."/>
            <person name="Norbu N."/>
            <person name="Novod N."/>
            <person name="O'Neill B."/>
            <person name="Osman S."/>
            <person name="Markiewicz E."/>
            <person name="Oyono O.L."/>
            <person name="Patti C."/>
            <person name="Phunkhang P."/>
            <person name="Pierre F."/>
            <person name="Priest M."/>
            <person name="Raghuraman S."/>
            <person name="Rege F."/>
            <person name="Reyes R."/>
            <person name="Rise C."/>
            <person name="Rogov P."/>
            <person name="Ross K."/>
            <person name="Ryan E."/>
            <person name="Settipalli S."/>
            <person name="Shea T."/>
            <person name="Sherpa N."/>
            <person name="Shi L."/>
            <person name="Shih D."/>
            <person name="Sparrow T."/>
            <person name="Spaulding J."/>
            <person name="Stalker J."/>
            <person name="Stange-Thomann N."/>
            <person name="Stavropoulos S."/>
            <person name="Stone C."/>
            <person name="Strader C."/>
            <person name="Tesfaye S."/>
            <person name="Thomson T."/>
            <person name="Thoulutsang Y."/>
            <person name="Thoulutsang D."/>
            <person name="Topham K."/>
            <person name="Topping I."/>
            <person name="Tsamla T."/>
            <person name="Vassiliev H."/>
            <person name="Vo A."/>
            <person name="Wangchuk T."/>
            <person name="Wangdi T."/>
            <person name="Weiand M."/>
            <person name="Wilkinson J."/>
            <person name="Wilson A."/>
            <person name="Yadav S."/>
            <person name="Young G."/>
            <person name="Yu Q."/>
            <person name="Zembek L."/>
            <person name="Zhong D."/>
            <person name="Zimmer A."/>
            <person name="Zwirko Z."/>
            <person name="Jaffe D.B."/>
            <person name="Alvarez P."/>
            <person name="Brockman W."/>
            <person name="Butler J."/>
            <person name="Chin C."/>
            <person name="Gnerre S."/>
            <person name="Grabherr M."/>
            <person name="Kleber M."/>
            <person name="Mauceli E."/>
            <person name="MacCallum I."/>
        </authorList>
    </citation>
    <scope>NUCLEOTIDE SEQUENCE [LARGE SCALE GENOMIC DNA]</scope>
    <source>
        <strain evidence="8">MSH-3 / Tucson 14011-0111.49</strain>
    </source>
</reference>
<dbReference type="PANTHER" id="PTHR48261:SF2">
    <property type="entry name" value="ACETYLGLUCOSAMINYLTRANSFERASE"/>
    <property type="match status" value="1"/>
</dbReference>
<evidence type="ECO:0000256" key="1">
    <source>
        <dbReference type="ARBA" id="ARBA00004648"/>
    </source>
</evidence>
<comment type="similarity">
    <text evidence="2">Belongs to the glycosyltransferase 47 family.</text>
</comment>
<name>B4H728_DROPE</name>
<dbReference type="Proteomes" id="UP000008744">
    <property type="component" value="Unassembled WGS sequence"/>
</dbReference>